<organism evidence="2 3">
    <name type="scientific">Methanosalsum zhilinae (strain DSM 4017 / NBRC 107636 / OCM 62 / WeN5)</name>
    <name type="common">Methanohalophilus zhilinae</name>
    <dbReference type="NCBI Taxonomy" id="679901"/>
    <lineage>
        <taxon>Archaea</taxon>
        <taxon>Methanobacteriati</taxon>
        <taxon>Methanobacteriota</taxon>
        <taxon>Stenosarchaea group</taxon>
        <taxon>Methanomicrobia</taxon>
        <taxon>Methanosarcinales</taxon>
        <taxon>Methanosarcinaceae</taxon>
        <taxon>Methanosalsum</taxon>
    </lineage>
</organism>
<keyword evidence="3" id="KW-1185">Reference proteome</keyword>
<proteinExistence type="predicted"/>
<feature type="compositionally biased region" description="Basic and acidic residues" evidence="1">
    <location>
        <begin position="92"/>
        <end position="119"/>
    </location>
</feature>
<evidence type="ECO:0000313" key="3">
    <source>
        <dbReference type="Proteomes" id="UP000006622"/>
    </source>
</evidence>
<dbReference type="AlphaFoldDB" id="F7XKG9"/>
<dbReference type="RefSeq" id="WP_013899179.1">
    <property type="nucleotide sequence ID" value="NC_015676.1"/>
</dbReference>
<evidence type="ECO:0000313" key="2">
    <source>
        <dbReference type="EMBL" id="AEH61743.1"/>
    </source>
</evidence>
<feature type="region of interest" description="Disordered" evidence="1">
    <location>
        <begin position="70"/>
        <end position="146"/>
    </location>
</feature>
<dbReference type="Proteomes" id="UP000006622">
    <property type="component" value="Chromosome"/>
</dbReference>
<dbReference type="GeneID" id="10823552"/>
<protein>
    <submittedName>
        <fullName evidence="2">Uncharacterized protein</fullName>
    </submittedName>
</protein>
<dbReference type="STRING" id="679901.Mzhil_1908"/>
<dbReference type="OrthoDB" id="137002at2157"/>
<sequence length="159" mass="18265">MPLPDVCPLDNRSDCKKKECHLFLVDWRSGDENCAIGYRSTHRLSSSRQSGIIDSYAEKTRVKFNRDIEDFSSQINQENTDREVNSSSADPQPRESEVYERIINQDKDTTVIESHRSSGDPEGISDVSARDNTGSRKKKSIDEAMKLDLPEDYEDKFWK</sequence>
<dbReference type="EMBL" id="CP002101">
    <property type="protein sequence ID" value="AEH61743.1"/>
    <property type="molecule type" value="Genomic_DNA"/>
</dbReference>
<evidence type="ECO:0000256" key="1">
    <source>
        <dbReference type="SAM" id="MobiDB-lite"/>
    </source>
</evidence>
<gene>
    <name evidence="2" type="ordered locus">Mzhil_1908</name>
</gene>
<dbReference type="KEGG" id="mzh:Mzhil_1908"/>
<dbReference type="HOGENOM" id="CLU_140140_0_0_2"/>
<name>F7XKG9_METZD</name>
<accession>F7XKG9</accession>
<reference evidence="2" key="1">
    <citation type="submission" date="2010-07" db="EMBL/GenBank/DDBJ databases">
        <title>The complete genome of Methanosalsum zhilinae DSM 4017.</title>
        <authorList>
            <consortium name="US DOE Joint Genome Institute (JGI-PGF)"/>
            <person name="Lucas S."/>
            <person name="Copeland A."/>
            <person name="Lapidus A."/>
            <person name="Glavina del Rio T."/>
            <person name="Dalin E."/>
            <person name="Tice H."/>
            <person name="Bruce D."/>
            <person name="Goodwin L."/>
            <person name="Pitluck S."/>
            <person name="Kyrpides N."/>
            <person name="Mavromatis K."/>
            <person name="Ovchinnikova G."/>
            <person name="Daligault H."/>
            <person name="Detter J.C."/>
            <person name="Han C."/>
            <person name="Tapia R."/>
            <person name="Larimer F."/>
            <person name="Land M."/>
            <person name="Hauser L."/>
            <person name="Markowitz V."/>
            <person name="Cheng J.-F."/>
            <person name="Hugenholtz P."/>
            <person name="Woyke T."/>
            <person name="Wu D."/>
            <person name="Spring S."/>
            <person name="Schueler E."/>
            <person name="Brambilla E."/>
            <person name="Klenk H.-P."/>
            <person name="Eisen J.A."/>
        </authorList>
    </citation>
    <scope>NUCLEOTIDE SEQUENCE</scope>
    <source>
        <strain evidence="2">DSM 4017</strain>
    </source>
</reference>